<dbReference type="EC" id="7.2.2.21" evidence="9"/>
<reference evidence="14" key="1">
    <citation type="journal article" date="2019" name="Int. J. Syst. Evol. Microbiol.">
        <title>The Global Catalogue of Microorganisms (GCM) 10K type strain sequencing project: providing services to taxonomists for standard genome sequencing and annotation.</title>
        <authorList>
            <consortium name="The Broad Institute Genomics Platform"/>
            <consortium name="The Broad Institute Genome Sequencing Center for Infectious Disease"/>
            <person name="Wu L."/>
            <person name="Ma J."/>
        </authorList>
    </citation>
    <scope>NUCLEOTIDE SEQUENCE [LARGE SCALE GENOMIC DNA]</scope>
    <source>
        <strain evidence="14">CGMCC 1.19032</strain>
    </source>
</reference>
<dbReference type="Gene3D" id="3.40.1110.10">
    <property type="entry name" value="Calcium-transporting ATPase, cytoplasmic domain N"/>
    <property type="match status" value="1"/>
</dbReference>
<proteinExistence type="inferred from homology"/>
<dbReference type="InterPro" id="IPR044492">
    <property type="entry name" value="P_typ_ATPase_HD_dom"/>
</dbReference>
<evidence type="ECO:0000256" key="4">
    <source>
        <dbReference type="ARBA" id="ARBA00022692"/>
    </source>
</evidence>
<feature type="domain" description="P-type ATPase A" evidence="12">
    <location>
        <begin position="119"/>
        <end position="220"/>
    </location>
</feature>
<dbReference type="InterPro" id="IPR023298">
    <property type="entry name" value="ATPase_P-typ_TM_dom_sf"/>
</dbReference>
<organism evidence="13 14">
    <name type="scientific">Enterococcus lemanii</name>
    <dbReference type="NCBI Taxonomy" id="1159752"/>
    <lineage>
        <taxon>Bacteria</taxon>
        <taxon>Bacillati</taxon>
        <taxon>Bacillota</taxon>
        <taxon>Bacilli</taxon>
        <taxon>Lactobacillales</taxon>
        <taxon>Enterococcaceae</taxon>
        <taxon>Enterococcus</taxon>
    </lineage>
</organism>
<keyword evidence="3" id="KW-0104">Cadmium</keyword>
<feature type="transmembrane region" description="Helical" evidence="11">
    <location>
        <begin position="65"/>
        <end position="83"/>
    </location>
</feature>
<keyword evidence="11" id="KW-0067">ATP-binding</keyword>
<dbReference type="PRINTS" id="PR00119">
    <property type="entry name" value="CATATPASE"/>
</dbReference>
<dbReference type="InterPro" id="IPR027256">
    <property type="entry name" value="P-typ_ATPase_IB"/>
</dbReference>
<accession>A0ABV9MXQ2</accession>
<dbReference type="InterPro" id="IPR051014">
    <property type="entry name" value="Cation_Transport_ATPase_IB"/>
</dbReference>
<dbReference type="SUPFAM" id="SSF81660">
    <property type="entry name" value="Metal cation-transporting ATPase, ATP-binding domain N"/>
    <property type="match status" value="1"/>
</dbReference>
<dbReference type="PROSITE" id="PS01229">
    <property type="entry name" value="COF_2"/>
    <property type="match status" value="1"/>
</dbReference>
<evidence type="ECO:0000256" key="8">
    <source>
        <dbReference type="ARBA" id="ARBA00023136"/>
    </source>
</evidence>
<dbReference type="InterPro" id="IPR059000">
    <property type="entry name" value="ATPase_P-type_domA"/>
</dbReference>
<feature type="transmembrane region" description="Helical" evidence="11">
    <location>
        <begin position="260"/>
        <end position="280"/>
    </location>
</feature>
<dbReference type="Proteomes" id="UP001595969">
    <property type="component" value="Unassembled WGS sequence"/>
</dbReference>
<evidence type="ECO:0000256" key="7">
    <source>
        <dbReference type="ARBA" id="ARBA00022989"/>
    </source>
</evidence>
<dbReference type="NCBIfam" id="TIGR01494">
    <property type="entry name" value="ATPase_P-type"/>
    <property type="match status" value="1"/>
</dbReference>
<keyword evidence="11" id="KW-0547">Nucleotide-binding</keyword>
<evidence type="ECO:0000256" key="3">
    <source>
        <dbReference type="ARBA" id="ARBA00022539"/>
    </source>
</evidence>
<dbReference type="EMBL" id="JBHSGS010000038">
    <property type="protein sequence ID" value="MFC4719403.1"/>
    <property type="molecule type" value="Genomic_DNA"/>
</dbReference>
<dbReference type="SFLD" id="SFLDS00003">
    <property type="entry name" value="Haloacid_Dehalogenase"/>
    <property type="match status" value="1"/>
</dbReference>
<dbReference type="Gene3D" id="2.70.150.10">
    <property type="entry name" value="Calcium-transporting ATPase, cytoplasmic transduction domain A"/>
    <property type="match status" value="1"/>
</dbReference>
<feature type="transmembrane region" description="Helical" evidence="11">
    <location>
        <begin position="236"/>
        <end position="254"/>
    </location>
</feature>
<keyword evidence="4 11" id="KW-0812">Transmembrane</keyword>
<sequence length="623" mass="68472">MKIQSWLKKYRNTLILLSGGFITIGLVAEYVFHFEKLAVWTLIIASVIGATPILYQAYQALKNKVISIELLVSIAVVGAFLIGEYHESAIVTFLFLFGAYLERRTIEKTRQSVRDLTQMAPQTALLLNDENEVEEVDIDFVDEGDRLLVKTGAQVPVDGVILFGEGFVDEASITGESFPVHKKTGEQVFAGTILTNGTFQVEAQKVGEETTFGKIIELVEEAQDSKPALEKFINKFSKYYTPAVILLAIVVYFISKEVRLAITVLVLGCPGALVIGVPVSNVAGIGNGAKNGVLIKGGEVFDRMNQVDTMVFDKTGTLTKGKTAVTKYVSFIEEDRELLDFVVAIEKESDHPLAKALVTFLNEQQLTGNHVVEQTNVLEGRGIQAQIGEQILYIGNERLLEEANVRWSDDIKAEIKAIKEAGNSLVLVATPTKLVFLFGVADEIRPEAKTAIAQLRKMGMKRFVMLTGDNPITAHAVAKQLGIEEVHAELLPADKVAEVKKLQQANHKVAFIGDGINDAPSLALADIGIAMGSGTDVAVETSDIVLMRSSFKELVHAYGLTKKTMRNMYQNIFIALATVIFLFAGLFVGFIYMASGMFVHEASILVVIFNGMRLIRYQVRERK</sequence>
<dbReference type="Pfam" id="PF00122">
    <property type="entry name" value="E1-E2_ATPase"/>
    <property type="match status" value="1"/>
</dbReference>
<dbReference type="PANTHER" id="PTHR48085:SF5">
    <property type="entry name" value="CADMIUM_ZINC-TRANSPORTING ATPASE HMA4-RELATED"/>
    <property type="match status" value="1"/>
</dbReference>
<comment type="similarity">
    <text evidence="2 11">Belongs to the cation transport ATPase (P-type) (TC 3.A.3) family. Type IB subfamily.</text>
</comment>
<dbReference type="PROSITE" id="PS00154">
    <property type="entry name" value="ATPASE_E1_E2"/>
    <property type="match status" value="1"/>
</dbReference>
<keyword evidence="7 11" id="KW-1133">Transmembrane helix</keyword>
<feature type="transmembrane region" description="Helical" evidence="11">
    <location>
        <begin position="598"/>
        <end position="615"/>
    </location>
</feature>
<dbReference type="InterPro" id="IPR036412">
    <property type="entry name" value="HAD-like_sf"/>
</dbReference>
<evidence type="ECO:0000256" key="9">
    <source>
        <dbReference type="ARBA" id="ARBA00039103"/>
    </source>
</evidence>
<protein>
    <recommendedName>
        <fullName evidence="9">Cd(2+)-exporting ATPase</fullName>
        <ecNumber evidence="9">7.2.2.21</ecNumber>
    </recommendedName>
</protein>
<evidence type="ECO:0000256" key="11">
    <source>
        <dbReference type="RuleBase" id="RU362081"/>
    </source>
</evidence>
<keyword evidence="14" id="KW-1185">Reference proteome</keyword>
<gene>
    <name evidence="13" type="ORF">ACFO5I_06625</name>
</gene>
<feature type="transmembrane region" description="Helical" evidence="11">
    <location>
        <begin position="572"/>
        <end position="592"/>
    </location>
</feature>
<keyword evidence="8 11" id="KW-0472">Membrane</keyword>
<dbReference type="PRINTS" id="PR00941">
    <property type="entry name" value="CDATPASE"/>
</dbReference>
<dbReference type="SUPFAM" id="SSF81653">
    <property type="entry name" value="Calcium ATPase, transduction domain A"/>
    <property type="match status" value="1"/>
</dbReference>
<evidence type="ECO:0000313" key="13">
    <source>
        <dbReference type="EMBL" id="MFC4719403.1"/>
    </source>
</evidence>
<evidence type="ECO:0000256" key="2">
    <source>
        <dbReference type="ARBA" id="ARBA00006024"/>
    </source>
</evidence>
<dbReference type="Pfam" id="PF00702">
    <property type="entry name" value="Hydrolase"/>
    <property type="match status" value="1"/>
</dbReference>
<evidence type="ECO:0000256" key="6">
    <source>
        <dbReference type="ARBA" id="ARBA00022967"/>
    </source>
</evidence>
<feature type="transmembrane region" description="Helical" evidence="11">
    <location>
        <begin position="89"/>
        <end position="106"/>
    </location>
</feature>
<dbReference type="NCBIfam" id="TIGR01511">
    <property type="entry name" value="ATPase-IB1_Cu"/>
    <property type="match status" value="1"/>
</dbReference>
<dbReference type="InterPro" id="IPR023299">
    <property type="entry name" value="ATPase_P-typ_cyto_dom_N"/>
</dbReference>
<evidence type="ECO:0000313" key="14">
    <source>
        <dbReference type="Proteomes" id="UP001595969"/>
    </source>
</evidence>
<dbReference type="SUPFAM" id="SSF81665">
    <property type="entry name" value="Calcium ATPase, transmembrane domain M"/>
    <property type="match status" value="1"/>
</dbReference>
<feature type="transmembrane region" description="Helical" evidence="11">
    <location>
        <begin position="12"/>
        <end position="32"/>
    </location>
</feature>
<dbReference type="SFLD" id="SFLDG00002">
    <property type="entry name" value="C1.7:_P-type_atpase_like"/>
    <property type="match status" value="1"/>
</dbReference>
<dbReference type="InterPro" id="IPR018303">
    <property type="entry name" value="ATPase_P-typ_P_site"/>
</dbReference>
<dbReference type="InterPro" id="IPR023214">
    <property type="entry name" value="HAD_sf"/>
</dbReference>
<feature type="transmembrane region" description="Helical" evidence="11">
    <location>
        <begin position="38"/>
        <end position="58"/>
    </location>
</feature>
<name>A0ABV9MXQ2_9ENTE</name>
<comment type="caution">
    <text evidence="13">The sequence shown here is derived from an EMBL/GenBank/DDBJ whole genome shotgun (WGS) entry which is preliminary data.</text>
</comment>
<dbReference type="CDD" id="cd02079">
    <property type="entry name" value="P-type_ATPase_HM"/>
    <property type="match status" value="1"/>
</dbReference>
<dbReference type="PANTHER" id="PTHR48085">
    <property type="entry name" value="CADMIUM/ZINC-TRANSPORTING ATPASE HMA2-RELATED"/>
    <property type="match status" value="1"/>
</dbReference>
<keyword evidence="6" id="KW-1278">Translocase</keyword>
<dbReference type="InterPro" id="IPR008250">
    <property type="entry name" value="ATPase_P-typ_transduc_dom_A_sf"/>
</dbReference>
<dbReference type="SFLD" id="SFLDF00027">
    <property type="entry name" value="p-type_atpase"/>
    <property type="match status" value="1"/>
</dbReference>
<evidence type="ECO:0000256" key="10">
    <source>
        <dbReference type="ARBA" id="ARBA00049338"/>
    </source>
</evidence>
<dbReference type="NCBIfam" id="TIGR01525">
    <property type="entry name" value="ATPase-IB_hvy"/>
    <property type="match status" value="1"/>
</dbReference>
<keyword evidence="11" id="KW-1003">Cell membrane</keyword>
<keyword evidence="5 11" id="KW-0479">Metal-binding</keyword>
<dbReference type="RefSeq" id="WP_204655129.1">
    <property type="nucleotide sequence ID" value="NZ_JAFBFD010000060.1"/>
</dbReference>
<dbReference type="SUPFAM" id="SSF56784">
    <property type="entry name" value="HAD-like"/>
    <property type="match status" value="1"/>
</dbReference>
<comment type="subcellular location">
    <subcellularLocation>
        <location evidence="11">Cell membrane</location>
    </subcellularLocation>
    <subcellularLocation>
        <location evidence="1">Membrane</location>
        <topology evidence="1">Multi-pass membrane protein</topology>
    </subcellularLocation>
</comment>
<evidence type="ECO:0000256" key="1">
    <source>
        <dbReference type="ARBA" id="ARBA00004141"/>
    </source>
</evidence>
<comment type="catalytic activity">
    <reaction evidence="10">
        <text>Cd(2+)(in) + ATP + H2O = Cd(2+)(out) + ADP + phosphate + H(+)</text>
        <dbReference type="Rhea" id="RHEA:12132"/>
        <dbReference type="ChEBI" id="CHEBI:15377"/>
        <dbReference type="ChEBI" id="CHEBI:15378"/>
        <dbReference type="ChEBI" id="CHEBI:30616"/>
        <dbReference type="ChEBI" id="CHEBI:43474"/>
        <dbReference type="ChEBI" id="CHEBI:48775"/>
        <dbReference type="ChEBI" id="CHEBI:456216"/>
        <dbReference type="EC" id="7.2.2.21"/>
    </reaction>
</comment>
<evidence type="ECO:0000259" key="12">
    <source>
        <dbReference type="Pfam" id="PF00122"/>
    </source>
</evidence>
<dbReference type="Gene3D" id="3.40.50.1000">
    <property type="entry name" value="HAD superfamily/HAD-like"/>
    <property type="match status" value="1"/>
</dbReference>
<evidence type="ECO:0000256" key="5">
    <source>
        <dbReference type="ARBA" id="ARBA00022723"/>
    </source>
</evidence>
<dbReference type="InterPro" id="IPR001757">
    <property type="entry name" value="P_typ_ATPase"/>
</dbReference>